<protein>
    <submittedName>
        <fullName evidence="2">Uncharacterized protein</fullName>
    </submittedName>
</protein>
<accession>A0A8D9AS13</accession>
<keyword evidence="1" id="KW-0472">Membrane</keyword>
<name>A0A8D9AS13_9HEMI</name>
<keyword evidence="1" id="KW-0812">Transmembrane</keyword>
<keyword evidence="1" id="KW-1133">Transmembrane helix</keyword>
<dbReference type="AlphaFoldDB" id="A0A8D9AS13"/>
<evidence type="ECO:0000313" key="2">
    <source>
        <dbReference type="EMBL" id="CAG6771723.1"/>
    </source>
</evidence>
<evidence type="ECO:0000256" key="1">
    <source>
        <dbReference type="SAM" id="Phobius"/>
    </source>
</evidence>
<dbReference type="EMBL" id="HBUF01585689">
    <property type="protein sequence ID" value="CAG6771723.1"/>
    <property type="molecule type" value="Transcribed_RNA"/>
</dbReference>
<sequence length="107" mass="12395">MVFRNTLYKPLQLFDAKNRNRARGVSHRVPYFYCGSYHDNHRDFVSSSSKVGIKNSISSLPKVIGGEVCSSGQIASHKAVYILFFLVFLKNKNFLFFFLNFMHFIFS</sequence>
<feature type="transmembrane region" description="Helical" evidence="1">
    <location>
        <begin position="80"/>
        <end position="106"/>
    </location>
</feature>
<reference evidence="2" key="1">
    <citation type="submission" date="2021-05" db="EMBL/GenBank/DDBJ databases">
        <authorList>
            <person name="Alioto T."/>
            <person name="Alioto T."/>
            <person name="Gomez Garrido J."/>
        </authorList>
    </citation>
    <scope>NUCLEOTIDE SEQUENCE</scope>
</reference>
<organism evidence="2">
    <name type="scientific">Cacopsylla melanoneura</name>
    <dbReference type="NCBI Taxonomy" id="428564"/>
    <lineage>
        <taxon>Eukaryota</taxon>
        <taxon>Metazoa</taxon>
        <taxon>Ecdysozoa</taxon>
        <taxon>Arthropoda</taxon>
        <taxon>Hexapoda</taxon>
        <taxon>Insecta</taxon>
        <taxon>Pterygota</taxon>
        <taxon>Neoptera</taxon>
        <taxon>Paraneoptera</taxon>
        <taxon>Hemiptera</taxon>
        <taxon>Sternorrhyncha</taxon>
        <taxon>Psylloidea</taxon>
        <taxon>Psyllidae</taxon>
        <taxon>Psyllinae</taxon>
        <taxon>Cacopsylla</taxon>
    </lineage>
</organism>
<proteinExistence type="predicted"/>